<protein>
    <submittedName>
        <fullName evidence="1">Uncharacterized protein 277</fullName>
    </submittedName>
</protein>
<accession>F8SJB3</accession>
<organism evidence="1 2">
    <name type="scientific">Pseudomonas phage PhiPA3</name>
    <name type="common">Pseudomonas aeruginosa phage PhiPA3</name>
    <dbReference type="NCBI Taxonomy" id="998086"/>
    <lineage>
        <taxon>Viruses</taxon>
        <taxon>Duplodnaviria</taxon>
        <taxon>Heunggongvirae</taxon>
        <taxon>Uroviricota</taxon>
        <taxon>Caudoviricetes</taxon>
        <taxon>Chimalliviridae</taxon>
        <taxon>Miltoncavirus</taxon>
        <taxon>Miltoncavirus PhiPA3</taxon>
    </lineage>
</organism>
<dbReference type="GeneID" id="26643805"/>
<gene>
    <name evidence="1" type="primary">277</name>
</gene>
<evidence type="ECO:0000313" key="2">
    <source>
        <dbReference type="Proteomes" id="UP000008388"/>
    </source>
</evidence>
<keyword evidence="2" id="KW-1185">Reference proteome</keyword>
<organismHost>
    <name type="scientific">Pseudomonas aeruginosa</name>
    <dbReference type="NCBI Taxonomy" id="287"/>
</organismHost>
<reference evidence="1 2" key="1">
    <citation type="journal article" date="2011" name="Microbiology">
        <title>The Pseudomonas aeruginosa generalized transducing phage phiPA3 is a new member of the phiKZ-like group of 'jumbo' phages, and infects model laboratory strains and clinical isolates from cystic fibrosis patients.</title>
        <authorList>
            <person name="Monson R."/>
            <person name="Foulds I."/>
            <person name="Foweraker J."/>
            <person name="Welch M."/>
            <person name="Salmond G.P."/>
        </authorList>
    </citation>
    <scope>NUCLEOTIDE SEQUENCE [LARGE SCALE GENOMIC DNA]</scope>
</reference>
<dbReference type="RefSeq" id="YP_009217356.1">
    <property type="nucleotide sequence ID" value="NC_028999.1"/>
</dbReference>
<proteinExistence type="predicted"/>
<dbReference type="KEGG" id="vg:26643805"/>
<name>F8SJB3_BPPA3</name>
<dbReference type="EMBL" id="HQ630627">
    <property type="protein sequence ID" value="AEH03700.1"/>
    <property type="molecule type" value="Genomic_DNA"/>
</dbReference>
<evidence type="ECO:0000313" key="1">
    <source>
        <dbReference type="EMBL" id="AEH03700.1"/>
    </source>
</evidence>
<sequence length="101" mass="11400">MLEQSQNCFKINYAEIIGNEGKTDGKPLTAFGDEAEVQRRLQELVDKDILRCSIHWGAHDYATFDIDVPGTDQVQILKPGDRVNFVGDSYEIVIDPSNKEE</sequence>
<dbReference type="Proteomes" id="UP000008388">
    <property type="component" value="Segment"/>
</dbReference>